<dbReference type="Proteomes" id="UP001189429">
    <property type="component" value="Unassembled WGS sequence"/>
</dbReference>
<feature type="region of interest" description="Disordered" evidence="1">
    <location>
        <begin position="21"/>
        <end position="54"/>
    </location>
</feature>
<dbReference type="PROSITE" id="PS50126">
    <property type="entry name" value="S1"/>
    <property type="match status" value="1"/>
</dbReference>
<dbReference type="InterPro" id="IPR003029">
    <property type="entry name" value="S1_domain"/>
</dbReference>
<evidence type="ECO:0000313" key="4">
    <source>
        <dbReference type="Proteomes" id="UP001189429"/>
    </source>
</evidence>
<evidence type="ECO:0000259" key="2">
    <source>
        <dbReference type="PROSITE" id="PS50126"/>
    </source>
</evidence>
<evidence type="ECO:0000313" key="3">
    <source>
        <dbReference type="EMBL" id="CAK0900766.1"/>
    </source>
</evidence>
<feature type="compositionally biased region" description="Low complexity" evidence="1">
    <location>
        <begin position="39"/>
        <end position="54"/>
    </location>
</feature>
<dbReference type="EMBL" id="CAUYUJ010020837">
    <property type="protein sequence ID" value="CAK0900766.1"/>
    <property type="molecule type" value="Genomic_DNA"/>
</dbReference>
<gene>
    <name evidence="3" type="ORF">PCOR1329_LOCUS77973</name>
</gene>
<keyword evidence="4" id="KW-1185">Reference proteome</keyword>
<organism evidence="3 4">
    <name type="scientific">Prorocentrum cordatum</name>
    <dbReference type="NCBI Taxonomy" id="2364126"/>
    <lineage>
        <taxon>Eukaryota</taxon>
        <taxon>Sar</taxon>
        <taxon>Alveolata</taxon>
        <taxon>Dinophyceae</taxon>
        <taxon>Prorocentrales</taxon>
        <taxon>Prorocentraceae</taxon>
        <taxon>Prorocentrum</taxon>
    </lineage>
</organism>
<accession>A0ABN9XLM0</accession>
<dbReference type="SUPFAM" id="SSF50249">
    <property type="entry name" value="Nucleic acid-binding proteins"/>
    <property type="match status" value="1"/>
</dbReference>
<dbReference type="InterPro" id="IPR012340">
    <property type="entry name" value="NA-bd_OB-fold"/>
</dbReference>
<dbReference type="SMART" id="SM00316">
    <property type="entry name" value="S1"/>
    <property type="match status" value="4"/>
</dbReference>
<comment type="caution">
    <text evidence="3">The sequence shown here is derived from an EMBL/GenBank/DDBJ whole genome shotgun (WGS) entry which is preliminary data.</text>
</comment>
<feature type="domain" description="S1 motif" evidence="2">
    <location>
        <begin position="348"/>
        <end position="409"/>
    </location>
</feature>
<name>A0ABN9XLM0_9DINO</name>
<sequence length="537" mass="56702">MLSASLADAVKIEGALLLKKDARSPPAASPTRSEEQGSRARLPPRAVRGRAPAAAGRGGRAAVAAALAVAASVLLRGWPASVPAWLAGAPARRRAPARSARPAAAEAPTAGRPVSDLKVGETLEGRVAFRNTNGVYVDVGVFGTNGFEKNGAVFAPTRLAKARLAPNQTVSATVERVEGDKFWVSVDGVPKLRLLKDLSVGETLEGFVALMRKGGAILIDVGAERLASTLAQRSEFTKLKIGQQVVTTVEKLDGEDVWVSVAGLTKARLSADLQVGEKLEGKVVQKKSDAVLIDVGCELIAKAFAPRKDAQMKLEPNQTVSVTVERVQSRSILVAVEGLPKPIGPKAGETLTGKVAYKSRDGVFVDIGFAEEARVFAPKLLALDTLEKGQTVTATVEETGSRSIWVSVEGLPKMRMIEDLKEGEVIEGVVAKRSQHAVYLDIGSMAMARVLAPRDDALAKLEYKQVVNATIERVRSKFIVASVPGLPKLNFSRRSRRVSRSTASWPIGTLAASWSTSAASVSASCQHPGGTCSSSSI</sequence>
<protein>
    <recommendedName>
        <fullName evidence="2">S1 motif domain-containing protein</fullName>
    </recommendedName>
</protein>
<evidence type="ECO:0000256" key="1">
    <source>
        <dbReference type="SAM" id="MobiDB-lite"/>
    </source>
</evidence>
<reference evidence="3" key="1">
    <citation type="submission" date="2023-10" db="EMBL/GenBank/DDBJ databases">
        <authorList>
            <person name="Chen Y."/>
            <person name="Shah S."/>
            <person name="Dougan E. K."/>
            <person name="Thang M."/>
            <person name="Chan C."/>
        </authorList>
    </citation>
    <scope>NUCLEOTIDE SEQUENCE [LARGE SCALE GENOMIC DNA]</scope>
</reference>
<proteinExistence type="predicted"/>